<evidence type="ECO:0000256" key="3">
    <source>
        <dbReference type="ARBA" id="ARBA00023125"/>
    </source>
</evidence>
<dbReference type="GO" id="GO:0006313">
    <property type="term" value="P:DNA transposition"/>
    <property type="evidence" value="ECO:0007669"/>
    <property type="project" value="InterPro"/>
</dbReference>
<dbReference type="GO" id="GO:0003677">
    <property type="term" value="F:DNA binding"/>
    <property type="evidence" value="ECO:0007669"/>
    <property type="project" value="UniProtKB-KW"/>
</dbReference>
<dbReference type="InterPro" id="IPR025296">
    <property type="entry name" value="DUF4158"/>
</dbReference>
<dbReference type="Proteomes" id="UP001642900">
    <property type="component" value="Unassembled WGS sequence"/>
</dbReference>
<dbReference type="Pfam" id="PF01526">
    <property type="entry name" value="DDE_Tnp_Tn3"/>
    <property type="match status" value="1"/>
</dbReference>
<dbReference type="GO" id="GO:0004803">
    <property type="term" value="F:transposase activity"/>
    <property type="evidence" value="ECO:0007669"/>
    <property type="project" value="InterPro"/>
</dbReference>
<evidence type="ECO:0000259" key="6">
    <source>
        <dbReference type="Pfam" id="PF13700"/>
    </source>
</evidence>
<keyword evidence="2" id="KW-0815">Transposition</keyword>
<dbReference type="EMBL" id="JAAKZF010000191">
    <property type="protein sequence ID" value="NGO56106.1"/>
    <property type="molecule type" value="Genomic_DNA"/>
</dbReference>
<evidence type="ECO:0000259" key="5">
    <source>
        <dbReference type="Pfam" id="PF01526"/>
    </source>
</evidence>
<dbReference type="Pfam" id="PF13700">
    <property type="entry name" value="DUF4158"/>
    <property type="match status" value="1"/>
</dbReference>
<proteinExistence type="inferred from homology"/>
<sequence length="971" mass="109614">MDRNWSRQELAEHWSLGFEERARIDGKSASLRLGFAAQLKFYQLSGRFPASASEIPDPARDYLAEQLERPAAELVEYDWSGRNGQRHRSEILSLLGIQSLEGHDLAALQDWLEREICRSGAGLESMIESIDRWSLRRKVRSPSMSVSQRLVRSARRRFEETLLTRIATALAPEAAARMEASLNAPDTTVGFAAIKADPGRIALESLLKAADRLSFIRRLELPRGMFSEIGPPVIERLRRRAAQETAWEMRRHAPARRLGMYAVFLMAREAEITDGLVDLLLETIHKIDVKAERSTLAALTRDIDRVFGKDRLLAEIAAAATEDPDGTVRDVIFPVAGEAKLKAIMAEYKARGAWEQRVHHTMRASYANHYRRMLPALLEALEFRSNNAVHRPVLDGLAWIRRARREGRRLLHVGDGVPVDGVIPVKWRDVVIAAGGRINLIDYELCVLKALRERIRAKEIWVVGADRHRNPDDDLPKDFDARRTEYYADLGLSMDARAFTAAIKAEMEEELRRFNAELTATGSVRILWRGANRISVSPTPPQPEPPGLAAVKTEVARRWPMVALLDLLKEAALDTGFLDAFKTSGERVALDPATLQRRLLLCLYGLGTNAGLKRVSTGVEDVSYKELLHVHRRFIHAEALRDAAGRVANATLAIRNPAIWGDVGTACASDSKKFGAWDRNLMTEWHIRYGGRGVMIYWHVEKRSTCIYSQLKRCSSSEVAAMIEGVLRHCTDLEIRRQYVDSHGQSEVAFAFCKLLGFELAPRLKAIAHQKLCLPRAGMKGELPNLMPILSDVIDWTSVERQYDEMVKHAVAMRRGTADAEAILRRFARSEIMHPTYRALAELGRAIKTIFLCRYLRMEAFRQEIHESLNVVENWNSANSFVFFGKGGEVATNRLEDQEISVLALHLLQNCLVYVNTRMLQSVLGNPAWAARMTPEDHRGLTPLSYAHINPYGRFEIDLDSRIDFEQQVAA</sequence>
<keyword evidence="3" id="KW-0238">DNA-binding</keyword>
<protein>
    <submittedName>
        <fullName evidence="7">Tn3 family transposase</fullName>
    </submittedName>
</protein>
<dbReference type="NCBIfam" id="NF033527">
    <property type="entry name" value="transpos_Tn3"/>
    <property type="match status" value="1"/>
</dbReference>
<name>A0A6G4WPH8_9HYPH</name>
<evidence type="ECO:0000313" key="8">
    <source>
        <dbReference type="Proteomes" id="UP001642900"/>
    </source>
</evidence>
<gene>
    <name evidence="7" type="ORF">G6N73_34950</name>
</gene>
<comment type="caution">
    <text evidence="7">The sequence shown here is derived from an EMBL/GenBank/DDBJ whole genome shotgun (WGS) entry which is preliminary data.</text>
</comment>
<feature type="domain" description="Tn3 transposase DDE" evidence="5">
    <location>
        <begin position="566"/>
        <end position="955"/>
    </location>
</feature>
<evidence type="ECO:0000256" key="1">
    <source>
        <dbReference type="ARBA" id="ARBA00009402"/>
    </source>
</evidence>
<reference evidence="7 8" key="1">
    <citation type="submission" date="2020-02" db="EMBL/GenBank/DDBJ databases">
        <title>Genome sequence of strain CCNWXJ40-4.</title>
        <authorList>
            <person name="Gao J."/>
            <person name="Sun J."/>
        </authorList>
    </citation>
    <scope>NUCLEOTIDE SEQUENCE [LARGE SCALE GENOMIC DNA]</scope>
    <source>
        <strain evidence="7 8">CCNWXJ 40-4</strain>
    </source>
</reference>
<accession>A0A6G4WPH8</accession>
<dbReference type="InterPro" id="IPR002513">
    <property type="entry name" value="Tn3_Tnp_DDE_dom"/>
</dbReference>
<keyword evidence="8" id="KW-1185">Reference proteome</keyword>
<feature type="domain" description="DUF4158" evidence="6">
    <location>
        <begin position="4"/>
        <end position="154"/>
    </location>
</feature>
<organism evidence="7 8">
    <name type="scientific">Allomesorhizobium camelthorni</name>
    <dbReference type="NCBI Taxonomy" id="475069"/>
    <lineage>
        <taxon>Bacteria</taxon>
        <taxon>Pseudomonadati</taxon>
        <taxon>Pseudomonadota</taxon>
        <taxon>Alphaproteobacteria</taxon>
        <taxon>Hyphomicrobiales</taxon>
        <taxon>Phyllobacteriaceae</taxon>
        <taxon>Allomesorhizobium</taxon>
    </lineage>
</organism>
<keyword evidence="4" id="KW-0233">DNA recombination</keyword>
<evidence type="ECO:0000256" key="4">
    <source>
        <dbReference type="ARBA" id="ARBA00023172"/>
    </source>
</evidence>
<dbReference type="RefSeq" id="WP_165034432.1">
    <property type="nucleotide sequence ID" value="NZ_JAAKZF010000191.1"/>
</dbReference>
<evidence type="ECO:0000313" key="7">
    <source>
        <dbReference type="EMBL" id="NGO56106.1"/>
    </source>
</evidence>
<evidence type="ECO:0000256" key="2">
    <source>
        <dbReference type="ARBA" id="ARBA00022578"/>
    </source>
</evidence>
<dbReference type="InterPro" id="IPR047653">
    <property type="entry name" value="Tn3-like_transpos"/>
</dbReference>
<comment type="similarity">
    <text evidence="1">Belongs to the transposase 7 family.</text>
</comment>
<dbReference type="AlphaFoldDB" id="A0A6G4WPH8"/>